<dbReference type="OrthoDB" id="2270193at2759"/>
<accession>A0A8H6T5U2</accession>
<feature type="compositionally biased region" description="Basic and acidic residues" evidence="3">
    <location>
        <begin position="203"/>
        <end position="218"/>
    </location>
</feature>
<protein>
    <submittedName>
        <fullName evidence="5">Carboxymuconolactone decarboxylase</fullName>
    </submittedName>
</protein>
<keyword evidence="1 2" id="KW-0539">Nucleus</keyword>
<dbReference type="PANTHER" id="PTHR14140:SF27">
    <property type="entry name" value="OS04G0289800 PROTEIN"/>
    <property type="match status" value="1"/>
</dbReference>
<sequence length="241" mass="26594">MPCVLVPPNFLPLTDFSRAYSNIKDIPVGAIFPNRAALAKSGLHAPLRAGHLGRHHLRRALRRRERRIRGRPGYGVYTGQGKGQSMLAKAMQGNAPQQGDQDWKNPGNLSLKRSAEQGKPLRVIRGDKCKSKYAPTSGFRYDGLYKVSNPRRIRGKEGHMVCVVDLVRLLTQPPIPAGPEPVPILDPTEGGSKILKADNPVLRGDDNKRKLSFLDKDSVSTAKRPKIEAEPSVPTFEGRNK</sequence>
<evidence type="ECO:0000256" key="2">
    <source>
        <dbReference type="PROSITE-ProRule" id="PRU00358"/>
    </source>
</evidence>
<reference evidence="5" key="1">
    <citation type="submission" date="2020-05" db="EMBL/GenBank/DDBJ databases">
        <title>Mycena genomes resolve the evolution of fungal bioluminescence.</title>
        <authorList>
            <person name="Tsai I.J."/>
        </authorList>
    </citation>
    <scope>NUCLEOTIDE SEQUENCE</scope>
    <source>
        <strain evidence="5">171206Taipei</strain>
    </source>
</reference>
<feature type="region of interest" description="Disordered" evidence="3">
    <location>
        <begin position="178"/>
        <end position="241"/>
    </location>
</feature>
<dbReference type="EMBL" id="JACAZF010000002">
    <property type="protein sequence ID" value="KAF7312635.1"/>
    <property type="molecule type" value="Genomic_DNA"/>
</dbReference>
<comment type="caution">
    <text evidence="5">The sequence shown here is derived from an EMBL/GenBank/DDBJ whole genome shotgun (WGS) entry which is preliminary data.</text>
</comment>
<evidence type="ECO:0000256" key="1">
    <source>
        <dbReference type="ARBA" id="ARBA00023242"/>
    </source>
</evidence>
<dbReference type="PROSITE" id="PS51015">
    <property type="entry name" value="YDG"/>
    <property type="match status" value="1"/>
</dbReference>
<name>A0A8H6T5U2_9AGAR</name>
<dbReference type="GO" id="GO:0005634">
    <property type="term" value="C:nucleus"/>
    <property type="evidence" value="ECO:0007669"/>
    <property type="project" value="UniProtKB-SubCell"/>
</dbReference>
<organism evidence="5 6">
    <name type="scientific">Mycena indigotica</name>
    <dbReference type="NCBI Taxonomy" id="2126181"/>
    <lineage>
        <taxon>Eukaryota</taxon>
        <taxon>Fungi</taxon>
        <taxon>Dikarya</taxon>
        <taxon>Basidiomycota</taxon>
        <taxon>Agaricomycotina</taxon>
        <taxon>Agaricomycetes</taxon>
        <taxon>Agaricomycetidae</taxon>
        <taxon>Agaricales</taxon>
        <taxon>Marasmiineae</taxon>
        <taxon>Mycenaceae</taxon>
        <taxon>Mycena</taxon>
    </lineage>
</organism>
<evidence type="ECO:0000259" key="4">
    <source>
        <dbReference type="PROSITE" id="PS51015"/>
    </source>
</evidence>
<proteinExistence type="predicted"/>
<evidence type="ECO:0000313" key="6">
    <source>
        <dbReference type="Proteomes" id="UP000636479"/>
    </source>
</evidence>
<feature type="domain" description="YDG" evidence="4">
    <location>
        <begin position="21"/>
        <end position="168"/>
    </location>
</feature>
<evidence type="ECO:0000313" key="5">
    <source>
        <dbReference type="EMBL" id="KAF7312635.1"/>
    </source>
</evidence>
<dbReference type="Pfam" id="PF02182">
    <property type="entry name" value="SAD_SRA"/>
    <property type="match status" value="1"/>
</dbReference>
<dbReference type="InterPro" id="IPR045134">
    <property type="entry name" value="UHRF1/2-like"/>
</dbReference>
<dbReference type="InterPro" id="IPR036987">
    <property type="entry name" value="SRA-YDG_sf"/>
</dbReference>
<dbReference type="GeneID" id="59342164"/>
<dbReference type="AlphaFoldDB" id="A0A8H6T5U2"/>
<dbReference type="InterPro" id="IPR003105">
    <property type="entry name" value="SRA_YDG"/>
</dbReference>
<dbReference type="GO" id="GO:0016567">
    <property type="term" value="P:protein ubiquitination"/>
    <property type="evidence" value="ECO:0007669"/>
    <property type="project" value="TreeGrafter"/>
</dbReference>
<dbReference type="Proteomes" id="UP000636479">
    <property type="component" value="Unassembled WGS sequence"/>
</dbReference>
<feature type="region of interest" description="Disordered" evidence="3">
    <location>
        <begin position="93"/>
        <end position="118"/>
    </location>
</feature>
<keyword evidence="6" id="KW-1185">Reference proteome</keyword>
<dbReference type="RefSeq" id="XP_037224743.1">
    <property type="nucleotide sequence ID" value="XM_037359648.1"/>
</dbReference>
<comment type="subcellular location">
    <subcellularLocation>
        <location evidence="2">Nucleus</location>
    </subcellularLocation>
</comment>
<dbReference type="InterPro" id="IPR015947">
    <property type="entry name" value="PUA-like_sf"/>
</dbReference>
<gene>
    <name evidence="5" type="ORF">MIND_00277600</name>
</gene>
<evidence type="ECO:0000256" key="3">
    <source>
        <dbReference type="SAM" id="MobiDB-lite"/>
    </source>
</evidence>
<dbReference type="Gene3D" id="2.30.280.10">
    <property type="entry name" value="SRA-YDG"/>
    <property type="match status" value="1"/>
</dbReference>
<dbReference type="GO" id="GO:0044027">
    <property type="term" value="P:negative regulation of gene expression via chromosomal CpG island methylation"/>
    <property type="evidence" value="ECO:0007669"/>
    <property type="project" value="TreeGrafter"/>
</dbReference>
<dbReference type="PANTHER" id="PTHR14140">
    <property type="entry name" value="E3 UBIQUITIN-PROTEIN LIGASE UHRF-RELATED"/>
    <property type="match status" value="1"/>
</dbReference>
<dbReference type="SMART" id="SM00466">
    <property type="entry name" value="SRA"/>
    <property type="match status" value="1"/>
</dbReference>
<dbReference type="GO" id="GO:0061630">
    <property type="term" value="F:ubiquitin protein ligase activity"/>
    <property type="evidence" value="ECO:0007669"/>
    <property type="project" value="TreeGrafter"/>
</dbReference>
<dbReference type="SUPFAM" id="SSF88697">
    <property type="entry name" value="PUA domain-like"/>
    <property type="match status" value="1"/>
</dbReference>